<dbReference type="Pfam" id="PF13185">
    <property type="entry name" value="GAF_2"/>
    <property type="match status" value="1"/>
</dbReference>
<dbReference type="SMART" id="SM00387">
    <property type="entry name" value="HATPase_c"/>
    <property type="match status" value="1"/>
</dbReference>
<proteinExistence type="predicted"/>
<evidence type="ECO:0000256" key="3">
    <source>
        <dbReference type="ARBA" id="ARBA00023012"/>
    </source>
</evidence>
<dbReference type="EMBL" id="JAADZU010000050">
    <property type="protein sequence ID" value="NDK90892.1"/>
    <property type="molecule type" value="Genomic_DNA"/>
</dbReference>
<accession>A0A7K3LRK0</accession>
<keyword evidence="2" id="KW-0418">Kinase</keyword>
<evidence type="ECO:0000259" key="6">
    <source>
        <dbReference type="SMART" id="SM00387"/>
    </source>
</evidence>
<feature type="domain" description="Histidine kinase/HSP90-like ATPase" evidence="6">
    <location>
        <begin position="483"/>
        <end position="578"/>
    </location>
</feature>
<dbReference type="InterPro" id="IPR003018">
    <property type="entry name" value="GAF"/>
</dbReference>
<feature type="compositionally biased region" description="Basic residues" evidence="4">
    <location>
        <begin position="1"/>
        <end position="11"/>
    </location>
</feature>
<feature type="region of interest" description="Disordered" evidence="4">
    <location>
        <begin position="1"/>
        <end position="25"/>
    </location>
</feature>
<dbReference type="Gene3D" id="3.30.450.40">
    <property type="match status" value="1"/>
</dbReference>
<reference evidence="7 8" key="1">
    <citation type="submission" date="2020-01" db="EMBL/GenBank/DDBJ databases">
        <title>Investigation of new actinobacteria for the biodesulphurisation of diesel fuel.</title>
        <authorList>
            <person name="Athi Narayanan S.M."/>
        </authorList>
    </citation>
    <scope>NUCLEOTIDE SEQUENCE [LARGE SCALE GENOMIC DNA]</scope>
    <source>
        <strain evidence="7 8">213E</strain>
    </source>
</reference>
<dbReference type="InterPro" id="IPR029016">
    <property type="entry name" value="GAF-like_dom_sf"/>
</dbReference>
<dbReference type="SMART" id="SM00065">
    <property type="entry name" value="GAF"/>
    <property type="match status" value="1"/>
</dbReference>
<sequence length="579" mass="62032">MFIRSRNRRRSAGSSPRRPGPTSEKETVMAHEISEALDALTAHGADKPEILRELLESVLVVGRGLDLDRALTRIIEVAVGVVDARYGALGVRGHDWQLKEFVYTGITPEQRAVMGPLPVGRGVLGVLMDSPHVLRIPDLAQHPASVGFPPNHPPMTTFLGAPIIIRGSIFGRIYLTEKQGAPEFSEVDETLIAVLAVAAGIAIDNAQLFESARTRQRWLELVARRGSEPLAGIALSDTLSRMCVDVAELVGALDVFLITGDPDEPEIGGSTRPGVDACGLTMPAGPALAVLPAAEIGEAIARDGAQWATVQPLQRASGAFGWVLITHRSRPTWDDEDLSGLMGVAEIVSLAIVYAEQQQIARDLEVLEDRHRIARDLHDHVIQRLFAIGMSVQTLQAGRASQTGDGAADDPITARLDQVMTDLDKTIAQIRTSIFDLQTVPGHHDTSTLRRRILDIVSELAVHAPIAPSVQFSGPVDTVVPEALGPHIDAVLREGLSNALRHAKAEHISVAVSADEVLTVEISDDGIGIDTAVAYRGLENLTRRAEVCDGTFDIRTRPGRPGGRGGGTVLTWSVPLTAG</sequence>
<dbReference type="PANTHER" id="PTHR24421">
    <property type="entry name" value="NITRATE/NITRITE SENSOR PROTEIN NARX-RELATED"/>
    <property type="match status" value="1"/>
</dbReference>
<dbReference type="Gene3D" id="1.20.5.1930">
    <property type="match status" value="1"/>
</dbReference>
<evidence type="ECO:0000259" key="5">
    <source>
        <dbReference type="SMART" id="SM00065"/>
    </source>
</evidence>
<dbReference type="Gene3D" id="3.30.565.10">
    <property type="entry name" value="Histidine kinase-like ATPase, C-terminal domain"/>
    <property type="match status" value="1"/>
</dbReference>
<keyword evidence="8" id="KW-1185">Reference proteome</keyword>
<evidence type="ECO:0000256" key="1">
    <source>
        <dbReference type="ARBA" id="ARBA00022679"/>
    </source>
</evidence>
<dbReference type="Proteomes" id="UP000466307">
    <property type="component" value="Unassembled WGS sequence"/>
</dbReference>
<dbReference type="SUPFAM" id="SSF55874">
    <property type="entry name" value="ATPase domain of HSP90 chaperone/DNA topoisomerase II/histidine kinase"/>
    <property type="match status" value="1"/>
</dbReference>
<keyword evidence="1" id="KW-0808">Transferase</keyword>
<evidence type="ECO:0000256" key="2">
    <source>
        <dbReference type="ARBA" id="ARBA00022777"/>
    </source>
</evidence>
<dbReference type="InterPro" id="IPR011712">
    <property type="entry name" value="Sig_transdc_His_kin_sub3_dim/P"/>
</dbReference>
<dbReference type="AlphaFoldDB" id="A0A7K3LRK0"/>
<dbReference type="GO" id="GO:0046983">
    <property type="term" value="F:protein dimerization activity"/>
    <property type="evidence" value="ECO:0007669"/>
    <property type="project" value="InterPro"/>
</dbReference>
<comment type="caution">
    <text evidence="7">The sequence shown here is derived from an EMBL/GenBank/DDBJ whole genome shotgun (WGS) entry which is preliminary data.</text>
</comment>
<evidence type="ECO:0000256" key="4">
    <source>
        <dbReference type="SAM" id="MobiDB-lite"/>
    </source>
</evidence>
<evidence type="ECO:0000313" key="8">
    <source>
        <dbReference type="Proteomes" id="UP000466307"/>
    </source>
</evidence>
<evidence type="ECO:0000313" key="7">
    <source>
        <dbReference type="EMBL" id="NDK90892.1"/>
    </source>
</evidence>
<dbReference type="SUPFAM" id="SSF55781">
    <property type="entry name" value="GAF domain-like"/>
    <property type="match status" value="1"/>
</dbReference>
<gene>
    <name evidence="7" type="ORF">GYA93_15065</name>
</gene>
<protein>
    <submittedName>
        <fullName evidence="7">GAF domain-containing protein</fullName>
    </submittedName>
</protein>
<keyword evidence="3" id="KW-0902">Two-component regulatory system</keyword>
<name>A0A7K3LRK0_9ACTN</name>
<dbReference type="GO" id="GO:0000155">
    <property type="term" value="F:phosphorelay sensor kinase activity"/>
    <property type="evidence" value="ECO:0007669"/>
    <property type="project" value="InterPro"/>
</dbReference>
<feature type="compositionally biased region" description="Low complexity" evidence="4">
    <location>
        <begin position="12"/>
        <end position="22"/>
    </location>
</feature>
<organism evidence="7 8">
    <name type="scientific">Gordonia desulfuricans</name>
    <dbReference type="NCBI Taxonomy" id="89051"/>
    <lineage>
        <taxon>Bacteria</taxon>
        <taxon>Bacillati</taxon>
        <taxon>Actinomycetota</taxon>
        <taxon>Actinomycetes</taxon>
        <taxon>Mycobacteriales</taxon>
        <taxon>Gordoniaceae</taxon>
        <taxon>Gordonia</taxon>
    </lineage>
</organism>
<dbReference type="InterPro" id="IPR003594">
    <property type="entry name" value="HATPase_dom"/>
</dbReference>
<dbReference type="Pfam" id="PF07730">
    <property type="entry name" value="HisKA_3"/>
    <property type="match status" value="1"/>
</dbReference>
<dbReference type="PANTHER" id="PTHR24421:SF56">
    <property type="entry name" value="OXYGEN SENSOR HISTIDINE KINASE RESPONSE REGULATOR DOST"/>
    <property type="match status" value="1"/>
</dbReference>
<dbReference type="GO" id="GO:0016020">
    <property type="term" value="C:membrane"/>
    <property type="evidence" value="ECO:0007669"/>
    <property type="project" value="InterPro"/>
</dbReference>
<dbReference type="InterPro" id="IPR050482">
    <property type="entry name" value="Sensor_HK_TwoCompSys"/>
</dbReference>
<dbReference type="Pfam" id="PF02518">
    <property type="entry name" value="HATPase_c"/>
    <property type="match status" value="1"/>
</dbReference>
<dbReference type="InterPro" id="IPR036890">
    <property type="entry name" value="HATPase_C_sf"/>
</dbReference>
<feature type="domain" description="GAF" evidence="5">
    <location>
        <begin position="66"/>
        <end position="213"/>
    </location>
</feature>